<evidence type="ECO:0000256" key="3">
    <source>
        <dbReference type="ARBA" id="ARBA00023015"/>
    </source>
</evidence>
<evidence type="ECO:0000256" key="2">
    <source>
        <dbReference type="ARBA" id="ARBA00004496"/>
    </source>
</evidence>
<dbReference type="GO" id="GO:0000978">
    <property type="term" value="F:RNA polymerase II cis-regulatory region sequence-specific DNA binding"/>
    <property type="evidence" value="ECO:0007669"/>
    <property type="project" value="TreeGrafter"/>
</dbReference>
<feature type="compositionally biased region" description="Polar residues" evidence="7">
    <location>
        <begin position="167"/>
        <end position="183"/>
    </location>
</feature>
<keyword evidence="5" id="KW-0804">Transcription</keyword>
<dbReference type="AlphaFoldDB" id="A0A498LAB3"/>
<evidence type="ECO:0000313" key="11">
    <source>
        <dbReference type="Proteomes" id="UP000290572"/>
    </source>
</evidence>
<evidence type="ECO:0000256" key="7">
    <source>
        <dbReference type="SAM" id="MobiDB-lite"/>
    </source>
</evidence>
<name>A0A498LAB3_LABRO</name>
<dbReference type="EMBL" id="QBIY01013469">
    <property type="protein sequence ID" value="RXN03826.1"/>
    <property type="molecule type" value="Genomic_DNA"/>
</dbReference>
<keyword evidence="4" id="KW-0238">DNA-binding</keyword>
<dbReference type="GO" id="GO:0030318">
    <property type="term" value="P:melanocyte differentiation"/>
    <property type="evidence" value="ECO:0007669"/>
    <property type="project" value="TreeGrafter"/>
</dbReference>
<evidence type="ECO:0000256" key="5">
    <source>
        <dbReference type="ARBA" id="ARBA00023163"/>
    </source>
</evidence>
<evidence type="ECO:0000256" key="1">
    <source>
        <dbReference type="ARBA" id="ARBA00004123"/>
    </source>
</evidence>
<organism evidence="10 11">
    <name type="scientific">Labeo rohita</name>
    <name type="common">Indian major carp</name>
    <name type="synonym">Cyprinus rohita</name>
    <dbReference type="NCBI Taxonomy" id="84645"/>
    <lineage>
        <taxon>Eukaryota</taxon>
        <taxon>Metazoa</taxon>
        <taxon>Chordata</taxon>
        <taxon>Craniata</taxon>
        <taxon>Vertebrata</taxon>
        <taxon>Euteleostomi</taxon>
        <taxon>Actinopterygii</taxon>
        <taxon>Neopterygii</taxon>
        <taxon>Teleostei</taxon>
        <taxon>Ostariophysi</taxon>
        <taxon>Cypriniformes</taxon>
        <taxon>Cyprinidae</taxon>
        <taxon>Labeoninae</taxon>
        <taxon>Labeonini</taxon>
        <taxon>Labeo</taxon>
    </lineage>
</organism>
<reference evidence="10 11" key="1">
    <citation type="submission" date="2018-03" db="EMBL/GenBank/DDBJ databases">
        <title>Draft genome sequence of Rohu Carp (Labeo rohita).</title>
        <authorList>
            <person name="Das P."/>
            <person name="Kushwaha B."/>
            <person name="Joshi C.G."/>
            <person name="Kumar D."/>
            <person name="Nagpure N.S."/>
            <person name="Sahoo L."/>
            <person name="Das S.P."/>
            <person name="Bit A."/>
            <person name="Patnaik S."/>
            <person name="Meher P.K."/>
            <person name="Jayasankar P."/>
            <person name="Koringa P.G."/>
            <person name="Patel N.V."/>
            <person name="Hinsu A.T."/>
            <person name="Kumar R."/>
            <person name="Pandey M."/>
            <person name="Agarwal S."/>
            <person name="Srivastava S."/>
            <person name="Singh M."/>
            <person name="Iquebal M.A."/>
            <person name="Jaiswal S."/>
            <person name="Angadi U.B."/>
            <person name="Kumar N."/>
            <person name="Raza M."/>
            <person name="Shah T.M."/>
            <person name="Rai A."/>
            <person name="Jena J.K."/>
        </authorList>
    </citation>
    <scope>NUCLEOTIDE SEQUENCE [LARGE SCALE GENOMIC DNA]</scope>
    <source>
        <strain evidence="10">DASCIFA01</strain>
        <tissue evidence="10">Testis</tissue>
    </source>
</reference>
<keyword evidence="6" id="KW-0539">Nucleus</keyword>
<proteinExistence type="predicted"/>
<comment type="caution">
    <text evidence="10">The sequence shown here is derived from an EMBL/GenBank/DDBJ whole genome shotgun (WGS) entry which is preliminary data.</text>
</comment>
<keyword evidence="11" id="KW-1185">Reference proteome</keyword>
<dbReference type="Pfam" id="PF15951">
    <property type="entry name" value="MITF_TFEB_C_3_N"/>
    <property type="match status" value="1"/>
</dbReference>
<gene>
    <name evidence="10" type="ORF">ROHU_013276</name>
</gene>
<dbReference type="Pfam" id="PF11851">
    <property type="entry name" value="DUF3371"/>
    <property type="match status" value="1"/>
</dbReference>
<dbReference type="InterPro" id="IPR021802">
    <property type="entry name" value="MiT/TFE_C"/>
</dbReference>
<dbReference type="Proteomes" id="UP000290572">
    <property type="component" value="Unassembled WGS sequence"/>
</dbReference>
<keyword evidence="3" id="KW-0805">Transcription regulation</keyword>
<protein>
    <submittedName>
        <fullName evidence="10">Microphthalmia-associated transcription factor-like protein</fullName>
    </submittedName>
</protein>
<feature type="domain" description="MiT/TFE transcription factors C-terminal" evidence="8">
    <location>
        <begin position="118"/>
        <end position="240"/>
    </location>
</feature>
<evidence type="ECO:0000313" key="10">
    <source>
        <dbReference type="EMBL" id="RXN03826.1"/>
    </source>
</evidence>
<dbReference type="PANTHER" id="PTHR45776">
    <property type="entry name" value="MIP04163P"/>
    <property type="match status" value="1"/>
</dbReference>
<dbReference type="InterPro" id="IPR031867">
    <property type="entry name" value="MiT/TFE_N"/>
</dbReference>
<dbReference type="GO" id="GO:0005634">
    <property type="term" value="C:nucleus"/>
    <property type="evidence" value="ECO:0007669"/>
    <property type="project" value="UniProtKB-SubCell"/>
</dbReference>
<dbReference type="STRING" id="84645.A0A498LAB3"/>
<feature type="compositionally biased region" description="Polar residues" evidence="7">
    <location>
        <begin position="43"/>
        <end position="55"/>
    </location>
</feature>
<evidence type="ECO:0000259" key="8">
    <source>
        <dbReference type="Pfam" id="PF11851"/>
    </source>
</evidence>
<feature type="compositionally biased region" description="Low complexity" evidence="7">
    <location>
        <begin position="213"/>
        <end position="237"/>
    </location>
</feature>
<dbReference type="PANTHER" id="PTHR45776:SF4">
    <property type="entry name" value="MICROPHTHALMIA-ASSOCIATED TRANSCRIPTION FACTOR"/>
    <property type="match status" value="1"/>
</dbReference>
<feature type="region of interest" description="Disordered" evidence="7">
    <location>
        <begin position="40"/>
        <end position="71"/>
    </location>
</feature>
<comment type="subcellular location">
    <subcellularLocation>
        <location evidence="2">Cytoplasm</location>
    </subcellularLocation>
    <subcellularLocation>
        <location evidence="1">Nucleus</location>
    </subcellularLocation>
</comment>
<feature type="region of interest" description="Disordered" evidence="7">
    <location>
        <begin position="164"/>
        <end position="245"/>
    </location>
</feature>
<dbReference type="GO" id="GO:0000981">
    <property type="term" value="F:DNA-binding transcription factor activity, RNA polymerase II-specific"/>
    <property type="evidence" value="ECO:0007669"/>
    <property type="project" value="TreeGrafter"/>
</dbReference>
<sequence length="245" mass="26170">MLEYSHYQVQTHLESPSKYHIQQTQRQQVKHYLSSALGAKLSPQASTGPGPSQPTEHGMPPGPGASAPNSPMALLTLNCEKEMDDVIEDIISLETSYNDDILGFMDAGLQMSNTELEMQARAHGLAVVASPSLYSSDLVARAIKQEPGMGDCTSDLYPHLPSPDLSRPTTLDLNNGTISYNDSPTEEGEPGVYDSPNKASTKLEDMLMDNTLSPVSSSDPLLSSGSPVPSNSSGSSSMDEHENGC</sequence>
<accession>A0A498LAB3</accession>
<feature type="domain" description="MiT/TFE transcription factors N-terminal" evidence="9">
    <location>
        <begin position="8"/>
        <end position="88"/>
    </location>
</feature>
<evidence type="ECO:0000256" key="4">
    <source>
        <dbReference type="ARBA" id="ARBA00023125"/>
    </source>
</evidence>
<evidence type="ECO:0000256" key="6">
    <source>
        <dbReference type="ARBA" id="ARBA00023242"/>
    </source>
</evidence>
<dbReference type="GO" id="GO:0005737">
    <property type="term" value="C:cytoplasm"/>
    <property type="evidence" value="ECO:0007669"/>
    <property type="project" value="UniProtKB-SubCell"/>
</dbReference>
<evidence type="ECO:0000259" key="9">
    <source>
        <dbReference type="Pfam" id="PF15951"/>
    </source>
</evidence>